<gene>
    <name evidence="2" type="ORF">DHEL01_v212333</name>
</gene>
<evidence type="ECO:0000256" key="1">
    <source>
        <dbReference type="SAM" id="MobiDB-lite"/>
    </source>
</evidence>
<feature type="compositionally biased region" description="Low complexity" evidence="1">
    <location>
        <begin position="51"/>
        <end position="67"/>
    </location>
</feature>
<dbReference type="InParanoid" id="A0A2P5HGA1"/>
<proteinExistence type="predicted"/>
<reference evidence="2" key="1">
    <citation type="submission" date="2017-09" db="EMBL/GenBank/DDBJ databases">
        <title>Polyketide synthases of a Diaporthe helianthi virulent isolate.</title>
        <authorList>
            <person name="Baroncelli R."/>
        </authorList>
    </citation>
    <scope>NUCLEOTIDE SEQUENCE [LARGE SCALE GENOMIC DNA]</scope>
    <source>
        <strain evidence="2">7/96</strain>
    </source>
</reference>
<dbReference type="OrthoDB" id="2740448at2759"/>
<evidence type="ECO:0008006" key="4">
    <source>
        <dbReference type="Google" id="ProtNLM"/>
    </source>
</evidence>
<keyword evidence="3" id="KW-1185">Reference proteome</keyword>
<dbReference type="EMBL" id="MAVT02002461">
    <property type="protein sequence ID" value="POS69273.1"/>
    <property type="molecule type" value="Genomic_DNA"/>
</dbReference>
<evidence type="ECO:0000313" key="3">
    <source>
        <dbReference type="Proteomes" id="UP000094444"/>
    </source>
</evidence>
<feature type="region of interest" description="Disordered" evidence="1">
    <location>
        <begin position="51"/>
        <end position="94"/>
    </location>
</feature>
<dbReference type="AlphaFoldDB" id="A0A2P5HGA1"/>
<accession>A0A2P5HGA1</accession>
<feature type="compositionally biased region" description="Basic and acidic residues" evidence="1">
    <location>
        <begin position="241"/>
        <end position="258"/>
    </location>
</feature>
<feature type="compositionally biased region" description="Polar residues" evidence="1">
    <location>
        <begin position="123"/>
        <end position="145"/>
    </location>
</feature>
<feature type="region of interest" description="Disordered" evidence="1">
    <location>
        <begin position="123"/>
        <end position="151"/>
    </location>
</feature>
<sequence>MDLSWALVLPQASDLDWNFEAGDFQHMTEVEENSSAAGLDVDEEAHHGMADLPSYLDPLDPDLASPAMETSRIHRPSESWDPVINSASPLESPGARSGFIPSTRNFHGSRTHISPTDAFAVPTLTSESSTSGNLPASKITPTRTGSGNGVPGTPGSCQCISIMLNMLENNGVQGPGKDPRDAEVGLDDIFSSLARGTNSIEEVLRCGQCNACTENGMLLTTITRQICDTVVSVTTAFPSQERPHDSVDRTNRGPDHRLNNRGSQGPQLSGAGMMEFSKSTIDSPINNSPTRKISNLLEGSICFGHYKVHNPEIRAQIVHHALFLHISQLREILVRVKDKLGSHRGAWKALAGEEVRVEKLWNVFHSKITHQE</sequence>
<evidence type="ECO:0000313" key="2">
    <source>
        <dbReference type="EMBL" id="POS69273.1"/>
    </source>
</evidence>
<protein>
    <recommendedName>
        <fullName evidence="4">Aflatoxin regulatory protein domain-containing protein</fullName>
    </recommendedName>
</protein>
<comment type="caution">
    <text evidence="2">The sequence shown here is derived from an EMBL/GenBank/DDBJ whole genome shotgun (WGS) entry which is preliminary data.</text>
</comment>
<feature type="region of interest" description="Disordered" evidence="1">
    <location>
        <begin position="238"/>
        <end position="271"/>
    </location>
</feature>
<dbReference type="STRING" id="158607.A0A2P5HGA1"/>
<organism evidence="2 3">
    <name type="scientific">Diaporthe helianthi</name>
    <dbReference type="NCBI Taxonomy" id="158607"/>
    <lineage>
        <taxon>Eukaryota</taxon>
        <taxon>Fungi</taxon>
        <taxon>Dikarya</taxon>
        <taxon>Ascomycota</taxon>
        <taxon>Pezizomycotina</taxon>
        <taxon>Sordariomycetes</taxon>
        <taxon>Sordariomycetidae</taxon>
        <taxon>Diaporthales</taxon>
        <taxon>Diaporthaceae</taxon>
        <taxon>Diaporthe</taxon>
    </lineage>
</organism>
<dbReference type="Proteomes" id="UP000094444">
    <property type="component" value="Unassembled WGS sequence"/>
</dbReference>
<name>A0A2P5HGA1_DIAHE</name>